<evidence type="ECO:0000256" key="4">
    <source>
        <dbReference type="ARBA" id="ARBA00023242"/>
    </source>
</evidence>
<gene>
    <name evidence="8" type="primary">LOC111013467</name>
</gene>
<dbReference type="GO" id="GO:0003677">
    <property type="term" value="F:DNA binding"/>
    <property type="evidence" value="ECO:0007669"/>
    <property type="project" value="UniProtKB-KW"/>
</dbReference>
<evidence type="ECO:0000256" key="3">
    <source>
        <dbReference type="ARBA" id="ARBA00023125"/>
    </source>
</evidence>
<evidence type="ECO:0000259" key="6">
    <source>
        <dbReference type="PROSITE" id="PS51294"/>
    </source>
</evidence>
<evidence type="ECO:0000313" key="7">
    <source>
        <dbReference type="Proteomes" id="UP000504603"/>
    </source>
</evidence>
<reference evidence="8" key="1">
    <citation type="submission" date="2025-08" db="UniProtKB">
        <authorList>
            <consortium name="RefSeq"/>
        </authorList>
    </citation>
    <scope>IDENTIFICATION</scope>
    <source>
        <strain evidence="8">OHB3-1</strain>
    </source>
</reference>
<keyword evidence="7" id="KW-1185">Reference proteome</keyword>
<dbReference type="FunFam" id="1.10.10.60:FF:000001">
    <property type="entry name" value="MYB-related transcription factor"/>
    <property type="match status" value="1"/>
</dbReference>
<dbReference type="Pfam" id="PF00249">
    <property type="entry name" value="Myb_DNA-binding"/>
    <property type="match status" value="2"/>
</dbReference>
<accession>A0A6J1CQT0</accession>
<dbReference type="RefSeq" id="XP_022143611.1">
    <property type="nucleotide sequence ID" value="XM_022287919.1"/>
</dbReference>
<dbReference type="InterPro" id="IPR009057">
    <property type="entry name" value="Homeodomain-like_sf"/>
</dbReference>
<evidence type="ECO:0000256" key="1">
    <source>
        <dbReference type="ARBA" id="ARBA00004123"/>
    </source>
</evidence>
<sequence length="255" mass="29410">MGRAPCCEKVGLKRGPWSPQEDQILINFIQLNGHSNWRALPKKAGLLRCGKSCRLRWTNYLRPDIKRGDFTIEEEQTIINLHQMLGNRWAAIAAKLPGRTDNEIKNVWHTHLKKRSLNQNQTLKDHSQLKKKSCLRDRPPYSVIKSDSGEKIDHRTMNNTDNNVSDNDTKLVELAFAEDFLKNLLSEEEFFDIDSNLEKDYNCGMVINDEVEIPLSGEEFNSCGSSETLDIMDFWRSVFMRDGELPEVLEESNII</sequence>
<evidence type="ECO:0000259" key="5">
    <source>
        <dbReference type="PROSITE" id="PS50090"/>
    </source>
</evidence>
<organism evidence="7 8">
    <name type="scientific">Momordica charantia</name>
    <name type="common">Bitter gourd</name>
    <name type="synonym">Balsam pear</name>
    <dbReference type="NCBI Taxonomy" id="3673"/>
    <lineage>
        <taxon>Eukaryota</taxon>
        <taxon>Viridiplantae</taxon>
        <taxon>Streptophyta</taxon>
        <taxon>Embryophyta</taxon>
        <taxon>Tracheophyta</taxon>
        <taxon>Spermatophyta</taxon>
        <taxon>Magnoliopsida</taxon>
        <taxon>eudicotyledons</taxon>
        <taxon>Gunneridae</taxon>
        <taxon>Pentapetalae</taxon>
        <taxon>rosids</taxon>
        <taxon>fabids</taxon>
        <taxon>Cucurbitales</taxon>
        <taxon>Cucurbitaceae</taxon>
        <taxon>Momordiceae</taxon>
        <taxon>Momordica</taxon>
    </lineage>
</organism>
<evidence type="ECO:0000313" key="8">
    <source>
        <dbReference type="RefSeq" id="XP_022143611.1"/>
    </source>
</evidence>
<comment type="subcellular location">
    <subcellularLocation>
        <location evidence="1">Nucleus</location>
    </subcellularLocation>
</comment>
<dbReference type="Proteomes" id="UP000504603">
    <property type="component" value="Unplaced"/>
</dbReference>
<protein>
    <submittedName>
        <fullName evidence="8">Transcription factor MYB14-like</fullName>
    </submittedName>
</protein>
<dbReference type="AlphaFoldDB" id="A0A6J1CQT0"/>
<feature type="domain" description="Myb-like" evidence="5">
    <location>
        <begin position="9"/>
        <end position="61"/>
    </location>
</feature>
<dbReference type="PROSITE" id="PS50090">
    <property type="entry name" value="MYB_LIKE"/>
    <property type="match status" value="2"/>
</dbReference>
<feature type="domain" description="Myb-like" evidence="5">
    <location>
        <begin position="62"/>
        <end position="112"/>
    </location>
</feature>
<feature type="domain" description="HTH myb-type" evidence="6">
    <location>
        <begin position="9"/>
        <end position="61"/>
    </location>
</feature>
<dbReference type="InterPro" id="IPR017930">
    <property type="entry name" value="Myb_dom"/>
</dbReference>
<keyword evidence="4" id="KW-0539">Nucleus</keyword>
<dbReference type="GeneID" id="111013467"/>
<dbReference type="PROSITE" id="PS51294">
    <property type="entry name" value="HTH_MYB"/>
    <property type="match status" value="2"/>
</dbReference>
<dbReference type="KEGG" id="mcha:111013467"/>
<dbReference type="SUPFAM" id="SSF46689">
    <property type="entry name" value="Homeodomain-like"/>
    <property type="match status" value="1"/>
</dbReference>
<dbReference type="Gene3D" id="1.10.10.60">
    <property type="entry name" value="Homeodomain-like"/>
    <property type="match status" value="2"/>
</dbReference>
<evidence type="ECO:0000256" key="2">
    <source>
        <dbReference type="ARBA" id="ARBA00022737"/>
    </source>
</evidence>
<feature type="domain" description="HTH myb-type" evidence="6">
    <location>
        <begin position="62"/>
        <end position="116"/>
    </location>
</feature>
<dbReference type="SMART" id="SM00717">
    <property type="entry name" value="SANT"/>
    <property type="match status" value="2"/>
</dbReference>
<dbReference type="PANTHER" id="PTHR10641">
    <property type="entry name" value="MYB FAMILY TRANSCRIPTION FACTOR"/>
    <property type="match status" value="1"/>
</dbReference>
<dbReference type="CDD" id="cd00167">
    <property type="entry name" value="SANT"/>
    <property type="match status" value="2"/>
</dbReference>
<proteinExistence type="predicted"/>
<keyword evidence="3" id="KW-0238">DNA-binding</keyword>
<keyword evidence="2" id="KW-0677">Repeat</keyword>
<dbReference type="PANTHER" id="PTHR10641:SF1383">
    <property type="entry name" value="TRANSCRIPTION FACTOR MYB13"/>
    <property type="match status" value="1"/>
</dbReference>
<dbReference type="InterPro" id="IPR001005">
    <property type="entry name" value="SANT/Myb"/>
</dbReference>
<dbReference type="OrthoDB" id="2143914at2759"/>
<dbReference type="InterPro" id="IPR015495">
    <property type="entry name" value="Myb_TF_plants"/>
</dbReference>
<name>A0A6J1CQT0_MOMCH</name>
<dbReference type="GO" id="GO:0005634">
    <property type="term" value="C:nucleus"/>
    <property type="evidence" value="ECO:0007669"/>
    <property type="project" value="UniProtKB-SubCell"/>
</dbReference>